<dbReference type="SUPFAM" id="SSF53098">
    <property type="entry name" value="Ribonuclease H-like"/>
    <property type="match status" value="1"/>
</dbReference>
<comment type="caution">
    <text evidence="2">The sequence shown here is derived from an EMBL/GenBank/DDBJ whole genome shotgun (WGS) entry which is preliminary data.</text>
</comment>
<dbReference type="RefSeq" id="WP_069320748.1">
    <property type="nucleotide sequence ID" value="NZ_MDDS01000028.1"/>
</dbReference>
<dbReference type="Gene3D" id="3.30.420.10">
    <property type="entry name" value="Ribonuclease H-like superfamily/Ribonuclease H"/>
    <property type="match status" value="1"/>
</dbReference>
<gene>
    <name evidence="2" type="ORF">BFL28_17500</name>
</gene>
<feature type="domain" description="Predicted 3'-5' exonuclease PolB-like" evidence="1">
    <location>
        <begin position="28"/>
        <end position="185"/>
    </location>
</feature>
<dbReference type="OrthoDB" id="13288at2"/>
<name>A0A1E3LUT6_9SPHN</name>
<sequence>MTIIVLDIETIADPAACERAAVDPADGFPAWPLHQLLCVSLLTVDRDRDQRHRLEVETFSRSAMSERAIVAEVERRLEKCRGVITYNGRGFDIPVLLARAALTGEYVPSLLRAGNRANAGFHTDLMDEITSYGAAVRPRLVDVCAGFGIPAKLDIAGSSVAALAAQGDYGRIERYCESDVVSTWLAAQMWRSTQAPGLGIEHWRELAGWIFSNQPRLAHLLPYVPAPTVPGGGSAFDPCAAGLIDL</sequence>
<protein>
    <recommendedName>
        <fullName evidence="1">Predicted 3'-5' exonuclease PolB-like domain-containing protein</fullName>
    </recommendedName>
</protein>
<dbReference type="InterPro" id="IPR036397">
    <property type="entry name" value="RNaseH_sf"/>
</dbReference>
<keyword evidence="3" id="KW-1185">Reference proteome</keyword>
<dbReference type="GO" id="GO:0003676">
    <property type="term" value="F:nucleic acid binding"/>
    <property type="evidence" value="ECO:0007669"/>
    <property type="project" value="InterPro"/>
</dbReference>
<dbReference type="InterPro" id="IPR019288">
    <property type="entry name" value="3'-5'_exonuclease_PolB-like"/>
</dbReference>
<evidence type="ECO:0000313" key="2">
    <source>
        <dbReference type="EMBL" id="ODP37508.1"/>
    </source>
</evidence>
<dbReference type="STRING" id="1888892.BFL28_17500"/>
<reference evidence="2 3" key="1">
    <citation type="submission" date="2016-08" db="EMBL/GenBank/DDBJ databases">
        <title>Draft genome of the agarase producing Sphingomonas sp. MCT13.</title>
        <authorList>
            <person name="D'Andrea M.M."/>
            <person name="Rossolini G.M."/>
            <person name="Thaller M.C."/>
        </authorList>
    </citation>
    <scope>NUCLEOTIDE SEQUENCE [LARGE SCALE GENOMIC DNA]</scope>
    <source>
        <strain evidence="2 3">MCT13</strain>
    </source>
</reference>
<dbReference type="Proteomes" id="UP000094487">
    <property type="component" value="Unassembled WGS sequence"/>
</dbReference>
<evidence type="ECO:0000259" key="1">
    <source>
        <dbReference type="Pfam" id="PF10108"/>
    </source>
</evidence>
<accession>A0A1E3LUT6</accession>
<organism evidence="2 3">
    <name type="scientific">Sphingomonas turrisvirgatae</name>
    <dbReference type="NCBI Taxonomy" id="1888892"/>
    <lineage>
        <taxon>Bacteria</taxon>
        <taxon>Pseudomonadati</taxon>
        <taxon>Pseudomonadota</taxon>
        <taxon>Alphaproteobacteria</taxon>
        <taxon>Sphingomonadales</taxon>
        <taxon>Sphingomonadaceae</taxon>
        <taxon>Sphingomonas</taxon>
    </lineage>
</organism>
<dbReference type="InterPro" id="IPR012337">
    <property type="entry name" value="RNaseH-like_sf"/>
</dbReference>
<proteinExistence type="predicted"/>
<dbReference type="EMBL" id="MDDS01000028">
    <property type="protein sequence ID" value="ODP37508.1"/>
    <property type="molecule type" value="Genomic_DNA"/>
</dbReference>
<evidence type="ECO:0000313" key="3">
    <source>
        <dbReference type="Proteomes" id="UP000094487"/>
    </source>
</evidence>
<dbReference type="AlphaFoldDB" id="A0A1E3LUT6"/>
<dbReference type="Pfam" id="PF10108">
    <property type="entry name" value="DNA_pol_B_exo2"/>
    <property type="match status" value="1"/>
</dbReference>